<dbReference type="KEGG" id="psua:FLK61_39440"/>
<dbReference type="AlphaFoldDB" id="A0A859FIJ5"/>
<reference evidence="2" key="1">
    <citation type="submission" date="2019-07" db="EMBL/GenBank/DDBJ databases">
        <title>Bacillus alkalisoli sp. nov. isolated from saline soil.</title>
        <authorList>
            <person name="Sun J.-Q."/>
            <person name="Xu L."/>
        </authorList>
    </citation>
    <scope>NUCLEOTIDE SEQUENCE [LARGE SCALE GENOMIC DNA]</scope>
    <source>
        <strain evidence="2">M4U3P1</strain>
    </source>
</reference>
<name>A0A859FIJ5_9BACI</name>
<evidence type="ECO:0000313" key="2">
    <source>
        <dbReference type="Proteomes" id="UP000318138"/>
    </source>
</evidence>
<proteinExistence type="predicted"/>
<keyword evidence="2" id="KW-1185">Reference proteome</keyword>
<gene>
    <name evidence="1" type="ORF">FLK61_39440</name>
</gene>
<dbReference type="EMBL" id="CP041372">
    <property type="protein sequence ID" value="QKS72690.1"/>
    <property type="molecule type" value="Genomic_DNA"/>
</dbReference>
<evidence type="ECO:0000313" key="1">
    <source>
        <dbReference type="EMBL" id="QKS72690.1"/>
    </source>
</evidence>
<dbReference type="Proteomes" id="UP000318138">
    <property type="component" value="Chromosome"/>
</dbReference>
<accession>A0A859FIJ5</accession>
<protein>
    <submittedName>
        <fullName evidence="1">Uncharacterized protein</fullName>
    </submittedName>
</protein>
<organism evidence="1 2">
    <name type="scientific">Paenalkalicoccus suaedae</name>
    <dbReference type="NCBI Taxonomy" id="2592382"/>
    <lineage>
        <taxon>Bacteria</taxon>
        <taxon>Bacillati</taxon>
        <taxon>Bacillota</taxon>
        <taxon>Bacilli</taxon>
        <taxon>Bacillales</taxon>
        <taxon>Bacillaceae</taxon>
        <taxon>Paenalkalicoccus</taxon>
    </lineage>
</organism>
<sequence>MHDLRRIDTVGVFELEEYEIFERENEEIDIDFKSLEQSIKLENKLKRCFRLEFDIHTPQADIDHEIYRYDEAREGAFYQDIRRIAHSRMRVLTSESAVYEGLFSMVMAEIVDIVEVGNGKIKQREIGHLEALESDELKQLCELYAFYVTRRRKLNIEVSNE</sequence>